<comment type="catalytic activity">
    <reaction evidence="5 6">
        <text>Exonucleolytic cleavage in either 5'- to 3'- or 3'- to 5'-direction to yield nucleoside 5'-phosphates.</text>
        <dbReference type="EC" id="3.1.11.6"/>
    </reaction>
</comment>
<evidence type="ECO:0000256" key="1">
    <source>
        <dbReference type="ARBA" id="ARBA00022490"/>
    </source>
</evidence>
<dbReference type="PANTHER" id="PTHR30008:SF0">
    <property type="entry name" value="EXODEOXYRIBONUCLEASE 7 LARGE SUBUNIT"/>
    <property type="match status" value="1"/>
</dbReference>
<dbReference type="NCBIfam" id="TIGR00237">
    <property type="entry name" value="xseA"/>
    <property type="match status" value="1"/>
</dbReference>
<protein>
    <recommendedName>
        <fullName evidence="5">Exodeoxyribonuclease 7 large subunit</fullName>
        <ecNumber evidence="5">3.1.11.6</ecNumber>
    </recommendedName>
    <alternativeName>
        <fullName evidence="5">Exodeoxyribonuclease VII large subunit</fullName>
        <shortName evidence="5">Exonuclease VII large subunit</shortName>
    </alternativeName>
</protein>
<dbReference type="AlphaFoldDB" id="A0A938X5Y6"/>
<evidence type="ECO:0000256" key="2">
    <source>
        <dbReference type="ARBA" id="ARBA00022722"/>
    </source>
</evidence>
<dbReference type="GO" id="GO:0008855">
    <property type="term" value="F:exodeoxyribonuclease VII activity"/>
    <property type="evidence" value="ECO:0007669"/>
    <property type="project" value="UniProtKB-UniRule"/>
</dbReference>
<keyword evidence="1 5" id="KW-0963">Cytoplasm</keyword>
<dbReference type="InterPro" id="IPR003753">
    <property type="entry name" value="Exonuc_VII_L"/>
</dbReference>
<dbReference type="Pfam" id="PF13742">
    <property type="entry name" value="tRNA_anti_2"/>
    <property type="match status" value="1"/>
</dbReference>
<name>A0A938X5Y6_9FIRM</name>
<evidence type="ECO:0000256" key="5">
    <source>
        <dbReference type="HAMAP-Rule" id="MF_00378"/>
    </source>
</evidence>
<dbReference type="GO" id="GO:0009318">
    <property type="term" value="C:exodeoxyribonuclease VII complex"/>
    <property type="evidence" value="ECO:0007669"/>
    <property type="project" value="UniProtKB-UniRule"/>
</dbReference>
<dbReference type="HAMAP" id="MF_00378">
    <property type="entry name" value="Exonuc_7_L"/>
    <property type="match status" value="1"/>
</dbReference>
<evidence type="ECO:0000313" key="10">
    <source>
        <dbReference type="Proteomes" id="UP000774750"/>
    </source>
</evidence>
<reference evidence="9" key="2">
    <citation type="journal article" date="2021" name="Sci. Rep.">
        <title>The distribution of antibiotic resistance genes in chicken gut microbiota commensals.</title>
        <authorList>
            <person name="Juricova H."/>
            <person name="Matiasovicova J."/>
            <person name="Kubasova T."/>
            <person name="Cejkova D."/>
            <person name="Rychlik I."/>
        </authorList>
    </citation>
    <scope>NUCLEOTIDE SEQUENCE</scope>
    <source>
        <strain evidence="9">An559</strain>
    </source>
</reference>
<comment type="subunit">
    <text evidence="5">Heterooligomer composed of large and small subunits.</text>
</comment>
<evidence type="ECO:0000259" key="7">
    <source>
        <dbReference type="Pfam" id="PF02601"/>
    </source>
</evidence>
<comment type="subcellular location">
    <subcellularLocation>
        <location evidence="5 6">Cytoplasm</location>
    </subcellularLocation>
</comment>
<evidence type="ECO:0000256" key="3">
    <source>
        <dbReference type="ARBA" id="ARBA00022801"/>
    </source>
</evidence>
<dbReference type="GO" id="GO:0003676">
    <property type="term" value="F:nucleic acid binding"/>
    <property type="evidence" value="ECO:0007669"/>
    <property type="project" value="InterPro"/>
</dbReference>
<dbReference type="InterPro" id="IPR025824">
    <property type="entry name" value="OB-fold_nuc-bd_dom"/>
</dbReference>
<evidence type="ECO:0000313" key="9">
    <source>
        <dbReference type="EMBL" id="MBM6919695.1"/>
    </source>
</evidence>
<dbReference type="CDD" id="cd04489">
    <property type="entry name" value="ExoVII_LU_OBF"/>
    <property type="match status" value="1"/>
</dbReference>
<sequence>MNETTITVSGLNRYLKAKFSSDPHLSSISVQGELSNFKHHIKSGHFYFTLKDEFGSIRAVMFKSNAMRVPFTPEDGMKVIVRGSVQVYERDGIYQIYCETMVPDGIGALYLAFEQRKKKLEAAGLFDPAHKRPLPVYPQCIGIVTSKTGAALQDILNILKRRYPLVRVILFPVLVQGEGAPKSIAAAIREASACGLLDVMIVGRGGGSMEDLWAFNDEDVAYAAYESRVPVVSAVGHEVDFTILDFVADLRAPTPSAAAELCSPDIEILRDRIASLSGQLVRLFEHQATQSAQRLQVAKTKLAALSPEERIKSGAQTLDTLKTRLDIAASHRFESQTKRLAAAARTLDAVSPLKVLARGYSITMMEHDEVLFSAGEVLPGARIRTILSDGELFSIVQETKQKAVNT</sequence>
<comment type="similarity">
    <text evidence="5 6">Belongs to the XseA family.</text>
</comment>
<comment type="caution">
    <text evidence="9">The sequence shown here is derived from an EMBL/GenBank/DDBJ whole genome shotgun (WGS) entry which is preliminary data.</text>
</comment>
<dbReference type="RefSeq" id="WP_204443709.1">
    <property type="nucleotide sequence ID" value="NZ_JACJKY010000001.1"/>
</dbReference>
<dbReference type="GO" id="GO:0006308">
    <property type="term" value="P:DNA catabolic process"/>
    <property type="evidence" value="ECO:0007669"/>
    <property type="project" value="UniProtKB-UniRule"/>
</dbReference>
<reference evidence="9" key="1">
    <citation type="submission" date="2020-08" db="EMBL/GenBank/DDBJ databases">
        <authorList>
            <person name="Cejkova D."/>
            <person name="Kubasova T."/>
            <person name="Jahodarova E."/>
            <person name="Rychlik I."/>
        </authorList>
    </citation>
    <scope>NUCLEOTIDE SEQUENCE</scope>
    <source>
        <strain evidence="9">An559</strain>
    </source>
</reference>
<dbReference type="EC" id="3.1.11.6" evidence="5"/>
<gene>
    <name evidence="5 9" type="primary">xseA</name>
    <name evidence="9" type="ORF">H6A12_00740</name>
</gene>
<dbReference type="Proteomes" id="UP000774750">
    <property type="component" value="Unassembled WGS sequence"/>
</dbReference>
<comment type="function">
    <text evidence="5">Bidirectionally degrades single-stranded DNA into large acid-insoluble oligonucleotides, which are then degraded further into small acid-soluble oligonucleotides.</text>
</comment>
<dbReference type="EMBL" id="JACJKY010000001">
    <property type="protein sequence ID" value="MBM6919695.1"/>
    <property type="molecule type" value="Genomic_DNA"/>
</dbReference>
<accession>A0A938X5Y6</accession>
<keyword evidence="4 5" id="KW-0269">Exonuclease</keyword>
<organism evidence="9 10">
    <name type="scientific">Merdimmobilis hominis</name>
    <dbReference type="NCBI Taxonomy" id="2897707"/>
    <lineage>
        <taxon>Bacteria</taxon>
        <taxon>Bacillati</taxon>
        <taxon>Bacillota</taxon>
        <taxon>Clostridia</taxon>
        <taxon>Eubacteriales</taxon>
        <taxon>Oscillospiraceae</taxon>
        <taxon>Merdimmobilis</taxon>
    </lineage>
</organism>
<keyword evidence="10" id="KW-1185">Reference proteome</keyword>
<dbReference type="GO" id="GO:0005737">
    <property type="term" value="C:cytoplasm"/>
    <property type="evidence" value="ECO:0007669"/>
    <property type="project" value="UniProtKB-SubCell"/>
</dbReference>
<dbReference type="Pfam" id="PF02601">
    <property type="entry name" value="Exonuc_VII_L"/>
    <property type="match status" value="1"/>
</dbReference>
<keyword evidence="3 5" id="KW-0378">Hydrolase</keyword>
<feature type="domain" description="Exonuclease VII large subunit C-terminal" evidence="7">
    <location>
        <begin position="125"/>
        <end position="340"/>
    </location>
</feature>
<proteinExistence type="inferred from homology"/>
<evidence type="ECO:0000259" key="8">
    <source>
        <dbReference type="Pfam" id="PF13742"/>
    </source>
</evidence>
<evidence type="ECO:0000256" key="4">
    <source>
        <dbReference type="ARBA" id="ARBA00022839"/>
    </source>
</evidence>
<dbReference type="InterPro" id="IPR020579">
    <property type="entry name" value="Exonuc_VII_lsu_C"/>
</dbReference>
<evidence type="ECO:0000256" key="6">
    <source>
        <dbReference type="RuleBase" id="RU004355"/>
    </source>
</evidence>
<keyword evidence="2 5" id="KW-0540">Nuclease</keyword>
<feature type="domain" description="OB-fold nucleic acid binding" evidence="8">
    <location>
        <begin position="6"/>
        <end position="101"/>
    </location>
</feature>
<dbReference type="PANTHER" id="PTHR30008">
    <property type="entry name" value="EXODEOXYRIBONUCLEASE 7 LARGE SUBUNIT"/>
    <property type="match status" value="1"/>
</dbReference>